<reference evidence="10 11" key="1">
    <citation type="journal article" date="2009" name="Appl. Environ. Microbiol.">
        <title>Community genomic and proteomic analyses of chemoautotrophic iron-oxidizing "Leptospirillum rubarum" (Group II) and "Leptospirillum ferrodiazotrophum" (Group III) bacteria in acid mine drainage biofilms.</title>
        <authorList>
            <person name="Goltsman D.S."/>
            <person name="Denef V.J."/>
            <person name="Singer S.W."/>
            <person name="VerBerkmoes N.C."/>
            <person name="Lefsrud M."/>
            <person name="Mueller R.S."/>
            <person name="Dick G.J."/>
            <person name="Sun C.L."/>
            <person name="Wheeler K.E."/>
            <person name="Zemla A."/>
            <person name="Baker B.J."/>
            <person name="Hauser L."/>
            <person name="Land M."/>
            <person name="Shah M.B."/>
            <person name="Thelen M.P."/>
            <person name="Hettich R.L."/>
            <person name="Banfield J.F."/>
        </authorList>
    </citation>
    <scope>NUCLEOTIDE SEQUENCE [LARGE SCALE GENOMIC DNA]</scope>
</reference>
<evidence type="ECO:0000256" key="5">
    <source>
        <dbReference type="ARBA" id="ARBA00022692"/>
    </source>
</evidence>
<accession>C6I0E9</accession>
<organism evidence="10 11">
    <name type="scientific">Leptospirillum ferrodiazotrophum</name>
    <dbReference type="NCBI Taxonomy" id="412449"/>
    <lineage>
        <taxon>Bacteria</taxon>
        <taxon>Pseudomonadati</taxon>
        <taxon>Nitrospirota</taxon>
        <taxon>Nitrospiria</taxon>
        <taxon>Nitrospirales</taxon>
        <taxon>Nitrospiraceae</taxon>
        <taxon>Leptospirillum</taxon>
    </lineage>
</organism>
<feature type="transmembrane region" description="Helical" evidence="8">
    <location>
        <begin position="202"/>
        <end position="225"/>
    </location>
</feature>
<evidence type="ECO:0000256" key="2">
    <source>
        <dbReference type="ARBA" id="ARBA00022475"/>
    </source>
</evidence>
<feature type="transmembrane region" description="Helical" evidence="8">
    <location>
        <begin position="348"/>
        <end position="372"/>
    </location>
</feature>
<feature type="domain" description="Glycosyltransferase RgtA/B/C/D-like" evidence="9">
    <location>
        <begin position="57"/>
        <end position="226"/>
    </location>
</feature>
<dbReference type="EMBL" id="GG693887">
    <property type="protein sequence ID" value="EES51604.1"/>
    <property type="molecule type" value="Genomic_DNA"/>
</dbReference>
<evidence type="ECO:0000256" key="8">
    <source>
        <dbReference type="SAM" id="Phobius"/>
    </source>
</evidence>
<dbReference type="InterPro" id="IPR038731">
    <property type="entry name" value="RgtA/B/C-like"/>
</dbReference>
<keyword evidence="4" id="KW-0808">Transferase</keyword>
<feature type="transmembrane region" description="Helical" evidence="8">
    <location>
        <begin position="44"/>
        <end position="66"/>
    </location>
</feature>
<evidence type="ECO:0000313" key="11">
    <source>
        <dbReference type="Proteomes" id="UP000009374"/>
    </source>
</evidence>
<name>C6I0E9_9BACT</name>
<feature type="transmembrane region" description="Helical" evidence="8">
    <location>
        <begin position="323"/>
        <end position="341"/>
    </location>
</feature>
<dbReference type="GO" id="GO:0009103">
    <property type="term" value="P:lipopolysaccharide biosynthetic process"/>
    <property type="evidence" value="ECO:0007669"/>
    <property type="project" value="UniProtKB-ARBA"/>
</dbReference>
<evidence type="ECO:0000256" key="3">
    <source>
        <dbReference type="ARBA" id="ARBA00022676"/>
    </source>
</evidence>
<evidence type="ECO:0000256" key="4">
    <source>
        <dbReference type="ARBA" id="ARBA00022679"/>
    </source>
</evidence>
<dbReference type="Proteomes" id="UP000009374">
    <property type="component" value="Unassembled WGS sequence"/>
</dbReference>
<dbReference type="Pfam" id="PF13231">
    <property type="entry name" value="PMT_2"/>
    <property type="match status" value="1"/>
</dbReference>
<dbReference type="PANTHER" id="PTHR33908:SF11">
    <property type="entry name" value="MEMBRANE PROTEIN"/>
    <property type="match status" value="1"/>
</dbReference>
<dbReference type="PANTHER" id="PTHR33908">
    <property type="entry name" value="MANNOSYLTRANSFERASE YKCB-RELATED"/>
    <property type="match status" value="1"/>
</dbReference>
<keyword evidence="7 8" id="KW-0472">Membrane</keyword>
<evidence type="ECO:0000259" key="9">
    <source>
        <dbReference type="Pfam" id="PF13231"/>
    </source>
</evidence>
<keyword evidence="3" id="KW-0328">Glycosyltransferase</keyword>
<dbReference type="GO" id="GO:0016763">
    <property type="term" value="F:pentosyltransferase activity"/>
    <property type="evidence" value="ECO:0007669"/>
    <property type="project" value="TreeGrafter"/>
</dbReference>
<keyword evidence="11" id="KW-1185">Reference proteome</keyword>
<evidence type="ECO:0000256" key="7">
    <source>
        <dbReference type="ARBA" id="ARBA00023136"/>
    </source>
</evidence>
<sequence>MMAGLRSLSPRLFLLLAGGLLLLPTLFRLFMIGRFDLGNDEAHYFMYAAHPSASYYDHPLMVALLIRTGMALAGWNAFGVRLFAPLLFLLSTILLTLISVRLFPSRGMLMGSLLLINAVPLFGYLGSMLMLPDAPLSVFWLLHLLVATILFSRYENLGTSSRFGGWLLLGASFGLALLSKYNGVLLAAGTFLFLATSRRHRFLLLSPAPYLALGAGLAVATPLFYWNATHGWASFAFQGNHGLGSFSWHFSWVPFYQMVFGQLGYVSPILFVLLLYALWSFRKLPAPAPDGTEPVTLRLLWIFSLVPLLFFNAIGLLHPILPHWPAMGYLTALPLLALLWVMPGRGRLASWTLGGVLLGAILALLTTLQLFFRPLVLPPSVPLWVDITNDLFGFRRLAGEVRKEMARHPDLVTPHFFFAAEHFNTADLLAFYLGQPYHTICLSHEITGFDFWTDPSRFVGENGLFVSTDKYRVDPRKFYPPGTFERVIPLKPFVIMRRGHPARIFYVDWLIGLHRIPFRTPPPKKGHS</sequence>
<feature type="transmembrane region" description="Helical" evidence="8">
    <location>
        <begin position="78"/>
        <end position="103"/>
    </location>
</feature>
<evidence type="ECO:0000313" key="10">
    <source>
        <dbReference type="EMBL" id="EES51604.1"/>
    </source>
</evidence>
<gene>
    <name evidence="10" type="ORF">UBAL3_95680042</name>
</gene>
<feature type="transmembrane region" description="Helical" evidence="8">
    <location>
        <begin position="109"/>
        <end position="131"/>
    </location>
</feature>
<feature type="transmembrane region" description="Helical" evidence="8">
    <location>
        <begin position="255"/>
        <end position="279"/>
    </location>
</feature>
<feature type="transmembrane region" description="Helical" evidence="8">
    <location>
        <begin position="138"/>
        <end position="154"/>
    </location>
</feature>
<keyword evidence="6 8" id="KW-1133">Transmembrane helix</keyword>
<proteinExistence type="predicted"/>
<feature type="transmembrane region" description="Helical" evidence="8">
    <location>
        <begin position="299"/>
        <end position="317"/>
    </location>
</feature>
<evidence type="ECO:0000256" key="6">
    <source>
        <dbReference type="ARBA" id="ARBA00022989"/>
    </source>
</evidence>
<keyword evidence="2" id="KW-1003">Cell membrane</keyword>
<comment type="subcellular location">
    <subcellularLocation>
        <location evidence="1">Cell membrane</location>
        <topology evidence="1">Multi-pass membrane protein</topology>
    </subcellularLocation>
</comment>
<feature type="transmembrane region" description="Helical" evidence="8">
    <location>
        <begin position="166"/>
        <end position="195"/>
    </location>
</feature>
<dbReference type="AlphaFoldDB" id="C6I0E9"/>
<dbReference type="GO" id="GO:0005886">
    <property type="term" value="C:plasma membrane"/>
    <property type="evidence" value="ECO:0007669"/>
    <property type="project" value="UniProtKB-SubCell"/>
</dbReference>
<evidence type="ECO:0000256" key="1">
    <source>
        <dbReference type="ARBA" id="ARBA00004651"/>
    </source>
</evidence>
<dbReference type="InterPro" id="IPR050297">
    <property type="entry name" value="LipidA_mod_glycosyltrf_83"/>
</dbReference>
<keyword evidence="5 8" id="KW-0812">Transmembrane</keyword>
<protein>
    <recommendedName>
        <fullName evidence="9">Glycosyltransferase RgtA/B/C/D-like domain-containing protein</fullName>
    </recommendedName>
</protein>